<feature type="domain" description="HTH lysR-type" evidence="5">
    <location>
        <begin position="2"/>
        <end position="59"/>
    </location>
</feature>
<dbReference type="Gene3D" id="3.40.190.10">
    <property type="entry name" value="Periplasmic binding protein-like II"/>
    <property type="match status" value="2"/>
</dbReference>
<dbReference type="InterPro" id="IPR005119">
    <property type="entry name" value="LysR_subst-bd"/>
</dbReference>
<gene>
    <name evidence="6" type="ORF">GCM10009111_09160</name>
</gene>
<evidence type="ECO:0000256" key="1">
    <source>
        <dbReference type="ARBA" id="ARBA00009437"/>
    </source>
</evidence>
<reference evidence="7" key="1">
    <citation type="journal article" date="2019" name="Int. J. Syst. Evol. Microbiol.">
        <title>The Global Catalogue of Microorganisms (GCM) 10K type strain sequencing project: providing services to taxonomists for standard genome sequencing and annotation.</title>
        <authorList>
            <consortium name="The Broad Institute Genomics Platform"/>
            <consortium name="The Broad Institute Genome Sequencing Center for Infectious Disease"/>
            <person name="Wu L."/>
            <person name="Ma J."/>
        </authorList>
    </citation>
    <scope>NUCLEOTIDE SEQUENCE [LARGE SCALE GENOMIC DNA]</scope>
    <source>
        <strain evidence="7">JCM 15608</strain>
    </source>
</reference>
<name>A0ABP3WDY4_9GAMM</name>
<evidence type="ECO:0000313" key="7">
    <source>
        <dbReference type="Proteomes" id="UP001500021"/>
    </source>
</evidence>
<evidence type="ECO:0000313" key="6">
    <source>
        <dbReference type="EMBL" id="GAA0813576.1"/>
    </source>
</evidence>
<protein>
    <submittedName>
        <fullName evidence="6">LysR family transcriptional regulator</fullName>
    </submittedName>
</protein>
<accession>A0ABP3WDY4</accession>
<keyword evidence="7" id="KW-1185">Reference proteome</keyword>
<comment type="caution">
    <text evidence="6">The sequence shown here is derived from an EMBL/GenBank/DDBJ whole genome shotgun (WGS) entry which is preliminary data.</text>
</comment>
<dbReference type="PROSITE" id="PS50931">
    <property type="entry name" value="HTH_LYSR"/>
    <property type="match status" value="1"/>
</dbReference>
<sequence length="290" mass="32953">MINQTWLHTFCTLVDVGHFTLTAQRLYMTQSGVSQHVKKLESQLSTELLLREGKSFTLTEAGIKLYQQGQALLISLNKLEQEIKKDDKYKGRIKIQSPGSIGLKLYPYLLTLQKKHPDLIIDYTFAPNTTIEKSLIEQQCHLGLMTDISKSASVNSKEISVEPLVLITPIDIIHVDWPILMQLGFISHPDASHHGQLLLSKNFVEFDHVNQFMHKGFSNQISLICEPISYGIGFTILPLYAAHSFSKQSKIRIHTLSVPVYESIYLSFCNKSIINERTKFITSSIKDYLT</sequence>
<dbReference type="SUPFAM" id="SSF46785">
    <property type="entry name" value="Winged helix' DNA-binding domain"/>
    <property type="match status" value="1"/>
</dbReference>
<proteinExistence type="inferred from homology"/>
<dbReference type="EMBL" id="BAAAFA010000002">
    <property type="protein sequence ID" value="GAA0813576.1"/>
    <property type="molecule type" value="Genomic_DNA"/>
</dbReference>
<evidence type="ECO:0000256" key="4">
    <source>
        <dbReference type="ARBA" id="ARBA00023163"/>
    </source>
</evidence>
<dbReference type="Pfam" id="PF00126">
    <property type="entry name" value="HTH_1"/>
    <property type="match status" value="1"/>
</dbReference>
<dbReference type="InterPro" id="IPR036388">
    <property type="entry name" value="WH-like_DNA-bd_sf"/>
</dbReference>
<keyword evidence="3" id="KW-0238">DNA-binding</keyword>
<evidence type="ECO:0000256" key="3">
    <source>
        <dbReference type="ARBA" id="ARBA00023125"/>
    </source>
</evidence>
<dbReference type="Pfam" id="PF03466">
    <property type="entry name" value="LysR_substrate"/>
    <property type="match status" value="1"/>
</dbReference>
<evidence type="ECO:0000259" key="5">
    <source>
        <dbReference type="PROSITE" id="PS50931"/>
    </source>
</evidence>
<keyword evidence="4" id="KW-0804">Transcription</keyword>
<dbReference type="Proteomes" id="UP001500021">
    <property type="component" value="Unassembled WGS sequence"/>
</dbReference>
<dbReference type="PRINTS" id="PR00039">
    <property type="entry name" value="HTHLYSR"/>
</dbReference>
<comment type="similarity">
    <text evidence="1">Belongs to the LysR transcriptional regulatory family.</text>
</comment>
<dbReference type="CDD" id="cd05466">
    <property type="entry name" value="PBP2_LTTR_substrate"/>
    <property type="match status" value="1"/>
</dbReference>
<dbReference type="RefSeq" id="WP_343815505.1">
    <property type="nucleotide sequence ID" value="NZ_BAAAFA010000002.1"/>
</dbReference>
<dbReference type="Gene3D" id="1.10.10.10">
    <property type="entry name" value="Winged helix-like DNA-binding domain superfamily/Winged helix DNA-binding domain"/>
    <property type="match status" value="1"/>
</dbReference>
<dbReference type="PANTHER" id="PTHR30126">
    <property type="entry name" value="HTH-TYPE TRANSCRIPTIONAL REGULATOR"/>
    <property type="match status" value="1"/>
</dbReference>
<organism evidence="6 7">
    <name type="scientific">Colwellia asteriadis</name>
    <dbReference type="NCBI Taxonomy" id="517723"/>
    <lineage>
        <taxon>Bacteria</taxon>
        <taxon>Pseudomonadati</taxon>
        <taxon>Pseudomonadota</taxon>
        <taxon>Gammaproteobacteria</taxon>
        <taxon>Alteromonadales</taxon>
        <taxon>Colwelliaceae</taxon>
        <taxon>Colwellia</taxon>
    </lineage>
</organism>
<dbReference type="PANTHER" id="PTHR30126:SF99">
    <property type="entry name" value="TRANSCRIPTIONAL REGULATOR LYSR FAMILY"/>
    <property type="match status" value="1"/>
</dbReference>
<dbReference type="InterPro" id="IPR000847">
    <property type="entry name" value="LysR_HTH_N"/>
</dbReference>
<dbReference type="SUPFAM" id="SSF53850">
    <property type="entry name" value="Periplasmic binding protein-like II"/>
    <property type="match status" value="1"/>
</dbReference>
<keyword evidence="2" id="KW-0805">Transcription regulation</keyword>
<dbReference type="InterPro" id="IPR036390">
    <property type="entry name" value="WH_DNA-bd_sf"/>
</dbReference>
<evidence type="ECO:0000256" key="2">
    <source>
        <dbReference type="ARBA" id="ARBA00023015"/>
    </source>
</evidence>